<feature type="transmembrane region" description="Helical" evidence="2">
    <location>
        <begin position="83"/>
        <end position="104"/>
    </location>
</feature>
<dbReference type="VEuPathDB" id="VectorBase:LOC119167357"/>
<accession>A0A9J6E3W8</accession>
<dbReference type="AlphaFoldDB" id="A0A9J6E3W8"/>
<sequence length="873" mass="96068">MPTVTVVVPHGWIAAVDLESSIIFGCACPRGFRVSRDSKLCMPCADLPQFYDWLYLGFMALLLLVVEWYIIDKTMRRRSFTPEVLALHACALFETVLAAVATLLSTPPVGQVLLHTCQVQRLSDWYTLLHNPTPGYKHTMRCTQEAVYPLFSMIFVFYGLCLASLLLLRPLLVYKIFSGQGKKSVFLTMYAIPALALIHATMGGLLFHVLPVLTDSEGVAKLDNSLRPLVPPRLRNHCHHPVARSGLPLGTARRLTWVMASAWERYAEHCSRKHGSQHKLITARMLHANSQASGAMAAQPDILLDASHLPLPSSRRRPGTPEVSDLADHSSAAKPKRRFSEQPPPKVVMDVTDAVLNDNSTNSSVDHCSTPSPVAAHDPVLAAANVRERVRRSRYWVPTDLGQVHGGSGGSGGGLVFTVMSYNVLAQGLLEDNPYLYQHCHEDVLQWTLRRKNLLAELKEINADILCLQELQQDHYETDFKPELEKMGYGCLYKQRTGDKRDGCGIFFRKSVFELDCFEPIEYARSDVTVLDRDNVALIAMLKPVAGNAKFGADFRLCVSTTHLLFNPRRGDIKLAQLCLLLAEIDRLAFRGDSPDGTPLYVPILLCGDMNSEPHSPLYTFLTRGSLCYEGLLSGDVSGQSDGANRGKYVPLASSLRQLNISGSSRYLPAPAKEPASQNVDAPSNSTQPAAEFNSTLNLVQCKSAISDMAAKEESTSGSSRKDSPSKLATNSASKDSQAKSPPAEDTAPAANASDANDSTPAKESRQRVVRHFLNLISAYKHNVKGANAEVTTHHQRASCTVDYIFYSVKRKDTMFREGQVKHACVIEGPLRLLATYRLMSQSQLVAVGGLPNEVQSSDHLPLIAKFLLRPPS</sequence>
<feature type="transmembrane region" description="Helical" evidence="2">
    <location>
        <begin position="146"/>
        <end position="168"/>
    </location>
</feature>
<feature type="region of interest" description="Disordered" evidence="1">
    <location>
        <begin position="666"/>
        <end position="690"/>
    </location>
</feature>
<dbReference type="InterPro" id="IPR005135">
    <property type="entry name" value="Endo/exonuclease/phosphatase"/>
</dbReference>
<evidence type="ECO:0000256" key="1">
    <source>
        <dbReference type="SAM" id="MobiDB-lite"/>
    </source>
</evidence>
<feature type="region of interest" description="Disordered" evidence="1">
    <location>
        <begin position="308"/>
        <end position="345"/>
    </location>
</feature>
<dbReference type="EMBL" id="JABSTU010000006">
    <property type="protein sequence ID" value="KAH8028821.1"/>
    <property type="molecule type" value="Genomic_DNA"/>
</dbReference>
<dbReference type="GO" id="GO:0000175">
    <property type="term" value="F:3'-5'-RNA exonuclease activity"/>
    <property type="evidence" value="ECO:0007669"/>
    <property type="project" value="TreeGrafter"/>
</dbReference>
<dbReference type="Pfam" id="PF05571">
    <property type="entry name" value="JAMP"/>
    <property type="match status" value="1"/>
</dbReference>
<dbReference type="InterPro" id="IPR036691">
    <property type="entry name" value="Endo/exonu/phosph_ase_sf"/>
</dbReference>
<dbReference type="Gene3D" id="3.60.10.10">
    <property type="entry name" value="Endonuclease/exonuclease/phosphatase"/>
    <property type="match status" value="1"/>
</dbReference>
<dbReference type="GO" id="GO:0016020">
    <property type="term" value="C:membrane"/>
    <property type="evidence" value="ECO:0007669"/>
    <property type="project" value="InterPro"/>
</dbReference>
<feature type="compositionally biased region" description="Basic and acidic residues" evidence="1">
    <location>
        <begin position="710"/>
        <end position="725"/>
    </location>
</feature>
<feature type="compositionally biased region" description="Polar residues" evidence="1">
    <location>
        <begin position="676"/>
        <end position="690"/>
    </location>
</feature>
<keyword evidence="2" id="KW-0472">Membrane</keyword>
<evidence type="ECO:0000313" key="4">
    <source>
        <dbReference type="EMBL" id="KAH8028821.1"/>
    </source>
</evidence>
<dbReference type="InterPro" id="IPR008485">
    <property type="entry name" value="JAMP"/>
</dbReference>
<keyword evidence="2" id="KW-0812">Transmembrane</keyword>
<dbReference type="PANTHER" id="PTHR12121">
    <property type="entry name" value="CARBON CATABOLITE REPRESSOR PROTEIN 4"/>
    <property type="match status" value="1"/>
</dbReference>
<dbReference type="GO" id="GO:0006986">
    <property type="term" value="P:response to unfolded protein"/>
    <property type="evidence" value="ECO:0007669"/>
    <property type="project" value="InterPro"/>
</dbReference>
<feature type="transmembrane region" description="Helical" evidence="2">
    <location>
        <begin position="53"/>
        <end position="71"/>
    </location>
</feature>
<feature type="transmembrane region" description="Helical" evidence="2">
    <location>
        <begin position="189"/>
        <end position="210"/>
    </location>
</feature>
<protein>
    <recommendedName>
        <fullName evidence="3">Endonuclease/exonuclease/phosphatase domain-containing protein</fullName>
    </recommendedName>
</protein>
<feature type="compositionally biased region" description="Low complexity" evidence="1">
    <location>
        <begin position="742"/>
        <end position="760"/>
    </location>
</feature>
<comment type="caution">
    <text evidence="4">The sequence shown here is derived from an EMBL/GenBank/DDBJ whole genome shotgun (WGS) entry which is preliminary data.</text>
</comment>
<dbReference type="InterPro" id="IPR050410">
    <property type="entry name" value="CCR4/nocturin_mRNA_transcr"/>
</dbReference>
<feature type="domain" description="Endonuclease/exonuclease/phosphatase" evidence="3">
    <location>
        <begin position="420"/>
        <end position="808"/>
    </location>
</feature>
<dbReference type="PANTHER" id="PTHR12121:SF34">
    <property type="entry name" value="PROTEIN ANGEL"/>
    <property type="match status" value="1"/>
</dbReference>
<dbReference type="SUPFAM" id="SSF56219">
    <property type="entry name" value="DNase I-like"/>
    <property type="match status" value="1"/>
</dbReference>
<keyword evidence="2" id="KW-1133">Transmembrane helix</keyword>
<name>A0A9J6E3W8_RHIMP</name>
<keyword evidence="5" id="KW-1185">Reference proteome</keyword>
<gene>
    <name evidence="4" type="ORF">HPB51_019907</name>
</gene>
<evidence type="ECO:0000313" key="5">
    <source>
        <dbReference type="Proteomes" id="UP000821866"/>
    </source>
</evidence>
<feature type="region of interest" description="Disordered" evidence="1">
    <location>
        <begin position="710"/>
        <end position="766"/>
    </location>
</feature>
<reference evidence="4" key="1">
    <citation type="journal article" date="2020" name="Cell">
        <title>Large-Scale Comparative Analyses of Tick Genomes Elucidate Their Genetic Diversity and Vector Capacities.</title>
        <authorList>
            <consortium name="Tick Genome and Microbiome Consortium (TIGMIC)"/>
            <person name="Jia N."/>
            <person name="Wang J."/>
            <person name="Shi W."/>
            <person name="Du L."/>
            <person name="Sun Y."/>
            <person name="Zhan W."/>
            <person name="Jiang J.F."/>
            <person name="Wang Q."/>
            <person name="Zhang B."/>
            <person name="Ji P."/>
            <person name="Bell-Sakyi L."/>
            <person name="Cui X.M."/>
            <person name="Yuan T.T."/>
            <person name="Jiang B.G."/>
            <person name="Yang W.F."/>
            <person name="Lam T.T."/>
            <person name="Chang Q.C."/>
            <person name="Ding S.J."/>
            <person name="Wang X.J."/>
            <person name="Zhu J.G."/>
            <person name="Ruan X.D."/>
            <person name="Zhao L."/>
            <person name="Wei J.T."/>
            <person name="Ye R.Z."/>
            <person name="Que T.C."/>
            <person name="Du C.H."/>
            <person name="Zhou Y.H."/>
            <person name="Cheng J.X."/>
            <person name="Dai P.F."/>
            <person name="Guo W.B."/>
            <person name="Han X.H."/>
            <person name="Huang E.J."/>
            <person name="Li L.F."/>
            <person name="Wei W."/>
            <person name="Gao Y.C."/>
            <person name="Liu J.Z."/>
            <person name="Shao H.Z."/>
            <person name="Wang X."/>
            <person name="Wang C.C."/>
            <person name="Yang T.C."/>
            <person name="Huo Q.B."/>
            <person name="Li W."/>
            <person name="Chen H.Y."/>
            <person name="Chen S.E."/>
            <person name="Zhou L.G."/>
            <person name="Ni X.B."/>
            <person name="Tian J.H."/>
            <person name="Sheng Y."/>
            <person name="Liu T."/>
            <person name="Pan Y.S."/>
            <person name="Xia L.Y."/>
            <person name="Li J."/>
            <person name="Zhao F."/>
            <person name="Cao W.C."/>
        </authorList>
    </citation>
    <scope>NUCLEOTIDE SEQUENCE</scope>
    <source>
        <strain evidence="4">Rmic-2018</strain>
    </source>
</reference>
<dbReference type="Pfam" id="PF03372">
    <property type="entry name" value="Exo_endo_phos"/>
    <property type="match status" value="1"/>
</dbReference>
<feature type="compositionally biased region" description="Polar residues" evidence="1">
    <location>
        <begin position="727"/>
        <end position="740"/>
    </location>
</feature>
<reference evidence="4" key="2">
    <citation type="submission" date="2021-09" db="EMBL/GenBank/DDBJ databases">
        <authorList>
            <person name="Jia N."/>
            <person name="Wang J."/>
            <person name="Shi W."/>
            <person name="Du L."/>
            <person name="Sun Y."/>
            <person name="Zhan W."/>
            <person name="Jiang J."/>
            <person name="Wang Q."/>
            <person name="Zhang B."/>
            <person name="Ji P."/>
            <person name="Sakyi L.B."/>
            <person name="Cui X."/>
            <person name="Yuan T."/>
            <person name="Jiang B."/>
            <person name="Yang W."/>
            <person name="Lam T.T.-Y."/>
            <person name="Chang Q."/>
            <person name="Ding S."/>
            <person name="Wang X."/>
            <person name="Zhu J."/>
            <person name="Ruan X."/>
            <person name="Zhao L."/>
            <person name="Wei J."/>
            <person name="Que T."/>
            <person name="Du C."/>
            <person name="Cheng J."/>
            <person name="Dai P."/>
            <person name="Han X."/>
            <person name="Huang E."/>
            <person name="Gao Y."/>
            <person name="Liu J."/>
            <person name="Shao H."/>
            <person name="Ye R."/>
            <person name="Li L."/>
            <person name="Wei W."/>
            <person name="Wang X."/>
            <person name="Wang C."/>
            <person name="Huo Q."/>
            <person name="Li W."/>
            <person name="Guo W."/>
            <person name="Chen H."/>
            <person name="Chen S."/>
            <person name="Zhou L."/>
            <person name="Zhou L."/>
            <person name="Ni X."/>
            <person name="Tian J."/>
            <person name="Zhou Y."/>
            <person name="Sheng Y."/>
            <person name="Liu T."/>
            <person name="Pan Y."/>
            <person name="Xia L."/>
            <person name="Li J."/>
            <person name="Zhao F."/>
            <person name="Cao W."/>
        </authorList>
    </citation>
    <scope>NUCLEOTIDE SEQUENCE</scope>
    <source>
        <strain evidence="4">Rmic-2018</strain>
        <tissue evidence="4">Larvae</tissue>
    </source>
</reference>
<evidence type="ECO:0000259" key="3">
    <source>
        <dbReference type="Pfam" id="PF03372"/>
    </source>
</evidence>
<dbReference type="Proteomes" id="UP000821866">
    <property type="component" value="Chromosome 4"/>
</dbReference>
<organism evidence="4 5">
    <name type="scientific">Rhipicephalus microplus</name>
    <name type="common">Cattle tick</name>
    <name type="synonym">Boophilus microplus</name>
    <dbReference type="NCBI Taxonomy" id="6941"/>
    <lineage>
        <taxon>Eukaryota</taxon>
        <taxon>Metazoa</taxon>
        <taxon>Ecdysozoa</taxon>
        <taxon>Arthropoda</taxon>
        <taxon>Chelicerata</taxon>
        <taxon>Arachnida</taxon>
        <taxon>Acari</taxon>
        <taxon>Parasitiformes</taxon>
        <taxon>Ixodida</taxon>
        <taxon>Ixodoidea</taxon>
        <taxon>Ixodidae</taxon>
        <taxon>Rhipicephalinae</taxon>
        <taxon>Rhipicephalus</taxon>
        <taxon>Boophilus</taxon>
    </lineage>
</organism>
<evidence type="ECO:0000256" key="2">
    <source>
        <dbReference type="SAM" id="Phobius"/>
    </source>
</evidence>
<proteinExistence type="predicted"/>
<dbReference type="VEuPathDB" id="VectorBase:LOC119167355"/>